<dbReference type="InterPro" id="IPR003593">
    <property type="entry name" value="AAA+_ATPase"/>
</dbReference>
<dbReference type="SMART" id="SM00382">
    <property type="entry name" value="AAA"/>
    <property type="match status" value="1"/>
</dbReference>
<evidence type="ECO:0000256" key="3">
    <source>
        <dbReference type="ARBA" id="ARBA00023015"/>
    </source>
</evidence>
<keyword evidence="6" id="KW-0597">Phosphoprotein</keyword>
<feature type="modified residue" description="4-aspartylphosphate" evidence="6">
    <location>
        <position position="50"/>
    </location>
</feature>
<evidence type="ECO:0000256" key="6">
    <source>
        <dbReference type="PROSITE-ProRule" id="PRU00169"/>
    </source>
</evidence>
<reference evidence="9 10" key="1">
    <citation type="submission" date="2019-06" db="EMBL/GenBank/DDBJ databases">
        <title>Genomic insights into carbon and energy metabolism of Deferribacter autotrophicus revealed new metabolic traits in the phylum Deferribacteres.</title>
        <authorList>
            <person name="Slobodkin A.I."/>
            <person name="Slobodkina G.B."/>
            <person name="Allioux M."/>
            <person name="Alain K."/>
            <person name="Jebbar M."/>
            <person name="Shadrin V."/>
            <person name="Kublanov I.V."/>
            <person name="Toshchakov S.V."/>
            <person name="Bonch-Osmolovskaya E.A."/>
        </authorList>
    </citation>
    <scope>NUCLEOTIDE SEQUENCE [LARGE SCALE GENOMIC DNA]</scope>
    <source>
        <strain evidence="9 10">SL50</strain>
    </source>
</reference>
<dbReference type="Pfam" id="PF02954">
    <property type="entry name" value="HTH_8"/>
    <property type="match status" value="1"/>
</dbReference>
<dbReference type="Pfam" id="PF25601">
    <property type="entry name" value="AAA_lid_14"/>
    <property type="match status" value="1"/>
</dbReference>
<evidence type="ECO:0000256" key="4">
    <source>
        <dbReference type="ARBA" id="ARBA00023125"/>
    </source>
</evidence>
<evidence type="ECO:0000259" key="7">
    <source>
        <dbReference type="PROSITE" id="PS50045"/>
    </source>
</evidence>
<dbReference type="SUPFAM" id="SSF46689">
    <property type="entry name" value="Homeodomain-like"/>
    <property type="match status" value="1"/>
</dbReference>
<dbReference type="PANTHER" id="PTHR32071">
    <property type="entry name" value="TRANSCRIPTIONAL REGULATORY PROTEIN"/>
    <property type="match status" value="1"/>
</dbReference>
<dbReference type="Proteomes" id="UP000322876">
    <property type="component" value="Unassembled WGS sequence"/>
</dbReference>
<keyword evidence="10" id="KW-1185">Reference proteome</keyword>
<dbReference type="CDD" id="cd00009">
    <property type="entry name" value="AAA"/>
    <property type="match status" value="1"/>
</dbReference>
<dbReference type="OrthoDB" id="5401077at2"/>
<dbReference type="Pfam" id="PF00158">
    <property type="entry name" value="Sigma54_activat"/>
    <property type="match status" value="1"/>
</dbReference>
<dbReference type="InterPro" id="IPR025662">
    <property type="entry name" value="Sigma_54_int_dom_ATP-bd_1"/>
</dbReference>
<sequence>MKIVLIEDNKVLNSTLIRSLNDLFDIKGFYDPEIALRYIENNFVDVVISDIKLPKISGMELLKKIKKISNDTFILLITGYGTVEEAVEAIKLGASDYMLKPIDTEILKIKLKQIEDTINIKQKIHSQTDKDKIVFVSKVMEETLNFAKKVASSDSTVLISGETGTGKELITRYIHENSRRNKKPLISINCANLQETVFESELFGYKKGAFTGADKNKKGLIALANGGTLFLDEIGEVPLSIQAKLLRFIESKEFFPLGSECCETSDVRIIAATNKNLEKLIAENKFRQDLFYRINVINIKIPPLRERKEDIIPLAYYFLEKYKLLNSKIIDFTDEAKKSLLAYDYPGNVRELSNLIERAMIIETSSYITDSSIIIEKRSSNNDMKDLDEVIKEHILKVLQYTNFDKKKASEILKIDRSTLYRKLKEYKII</sequence>
<keyword evidence="2" id="KW-0067">ATP-binding</keyword>
<dbReference type="AlphaFoldDB" id="A0A5A8F256"/>
<dbReference type="PROSITE" id="PS50045">
    <property type="entry name" value="SIGMA54_INTERACT_4"/>
    <property type="match status" value="1"/>
</dbReference>
<dbReference type="PROSITE" id="PS00688">
    <property type="entry name" value="SIGMA54_INTERACT_3"/>
    <property type="match status" value="1"/>
</dbReference>
<keyword evidence="5" id="KW-0804">Transcription</keyword>
<feature type="domain" description="Sigma-54 factor interaction" evidence="7">
    <location>
        <begin position="133"/>
        <end position="361"/>
    </location>
</feature>
<dbReference type="PANTHER" id="PTHR32071:SF119">
    <property type="entry name" value="SIGMA L-DEPENDENT TRANSCRIPTIONAL REGULATOR YPLP-RELATED"/>
    <property type="match status" value="1"/>
</dbReference>
<proteinExistence type="predicted"/>
<dbReference type="InterPro" id="IPR002078">
    <property type="entry name" value="Sigma_54_int"/>
</dbReference>
<evidence type="ECO:0000256" key="2">
    <source>
        <dbReference type="ARBA" id="ARBA00022840"/>
    </source>
</evidence>
<dbReference type="GO" id="GO:0043565">
    <property type="term" value="F:sequence-specific DNA binding"/>
    <property type="evidence" value="ECO:0007669"/>
    <property type="project" value="InterPro"/>
</dbReference>
<feature type="domain" description="Response regulatory" evidence="8">
    <location>
        <begin position="2"/>
        <end position="115"/>
    </location>
</feature>
<gene>
    <name evidence="9" type="ORF">FHQ18_08745</name>
</gene>
<dbReference type="GO" id="GO:0005524">
    <property type="term" value="F:ATP binding"/>
    <property type="evidence" value="ECO:0007669"/>
    <property type="project" value="UniProtKB-KW"/>
</dbReference>
<dbReference type="GO" id="GO:0006355">
    <property type="term" value="P:regulation of DNA-templated transcription"/>
    <property type="evidence" value="ECO:0007669"/>
    <property type="project" value="InterPro"/>
</dbReference>
<dbReference type="PROSITE" id="PS50110">
    <property type="entry name" value="RESPONSE_REGULATORY"/>
    <property type="match status" value="1"/>
</dbReference>
<evidence type="ECO:0000259" key="8">
    <source>
        <dbReference type="PROSITE" id="PS50110"/>
    </source>
</evidence>
<keyword evidence="1" id="KW-0547">Nucleotide-binding</keyword>
<dbReference type="Pfam" id="PF00072">
    <property type="entry name" value="Response_reg"/>
    <property type="match status" value="1"/>
</dbReference>
<dbReference type="SUPFAM" id="SSF52172">
    <property type="entry name" value="CheY-like"/>
    <property type="match status" value="1"/>
</dbReference>
<dbReference type="InterPro" id="IPR002197">
    <property type="entry name" value="HTH_Fis"/>
</dbReference>
<comment type="caution">
    <text evidence="9">The sequence shown here is derived from an EMBL/GenBank/DDBJ whole genome shotgun (WGS) entry which is preliminary data.</text>
</comment>
<dbReference type="InterPro" id="IPR025943">
    <property type="entry name" value="Sigma_54_int_dom_ATP-bd_2"/>
</dbReference>
<dbReference type="RefSeq" id="WP_149266793.1">
    <property type="nucleotide sequence ID" value="NZ_VFJB01000006.1"/>
</dbReference>
<protein>
    <submittedName>
        <fullName evidence="9">Sigma-54-dependent Fis family transcriptional regulator</fullName>
    </submittedName>
</protein>
<dbReference type="InterPro" id="IPR011006">
    <property type="entry name" value="CheY-like_superfamily"/>
</dbReference>
<evidence type="ECO:0000256" key="1">
    <source>
        <dbReference type="ARBA" id="ARBA00022741"/>
    </source>
</evidence>
<dbReference type="Gene3D" id="3.40.50.2300">
    <property type="match status" value="1"/>
</dbReference>
<dbReference type="InterPro" id="IPR001789">
    <property type="entry name" value="Sig_transdc_resp-reg_receiver"/>
</dbReference>
<dbReference type="SMART" id="SM00448">
    <property type="entry name" value="REC"/>
    <property type="match status" value="1"/>
</dbReference>
<dbReference type="InterPro" id="IPR009057">
    <property type="entry name" value="Homeodomain-like_sf"/>
</dbReference>
<evidence type="ECO:0000313" key="9">
    <source>
        <dbReference type="EMBL" id="KAA0257821.1"/>
    </source>
</evidence>
<dbReference type="FunFam" id="3.40.50.300:FF:000006">
    <property type="entry name" value="DNA-binding transcriptional regulator NtrC"/>
    <property type="match status" value="1"/>
</dbReference>
<name>A0A5A8F256_9BACT</name>
<keyword evidence="4" id="KW-0238">DNA-binding</keyword>
<dbReference type="GO" id="GO:0000160">
    <property type="term" value="P:phosphorelay signal transduction system"/>
    <property type="evidence" value="ECO:0007669"/>
    <property type="project" value="InterPro"/>
</dbReference>
<evidence type="ECO:0000256" key="5">
    <source>
        <dbReference type="ARBA" id="ARBA00023163"/>
    </source>
</evidence>
<organism evidence="9 10">
    <name type="scientific">Deferribacter autotrophicus</name>
    <dbReference type="NCBI Taxonomy" id="500465"/>
    <lineage>
        <taxon>Bacteria</taxon>
        <taxon>Pseudomonadati</taxon>
        <taxon>Deferribacterota</taxon>
        <taxon>Deferribacteres</taxon>
        <taxon>Deferribacterales</taxon>
        <taxon>Deferribacteraceae</taxon>
        <taxon>Deferribacter</taxon>
    </lineage>
</organism>
<dbReference type="Gene3D" id="1.10.8.60">
    <property type="match status" value="1"/>
</dbReference>
<dbReference type="InterPro" id="IPR025944">
    <property type="entry name" value="Sigma_54_int_dom_CS"/>
</dbReference>
<evidence type="ECO:0000313" key="10">
    <source>
        <dbReference type="Proteomes" id="UP000322876"/>
    </source>
</evidence>
<dbReference type="Gene3D" id="1.10.10.60">
    <property type="entry name" value="Homeodomain-like"/>
    <property type="match status" value="1"/>
</dbReference>
<accession>A0A5A8F256</accession>
<dbReference type="InterPro" id="IPR058031">
    <property type="entry name" value="AAA_lid_NorR"/>
</dbReference>
<dbReference type="SUPFAM" id="SSF52540">
    <property type="entry name" value="P-loop containing nucleoside triphosphate hydrolases"/>
    <property type="match status" value="1"/>
</dbReference>
<dbReference type="Gene3D" id="3.40.50.300">
    <property type="entry name" value="P-loop containing nucleotide triphosphate hydrolases"/>
    <property type="match status" value="1"/>
</dbReference>
<dbReference type="PROSITE" id="PS00675">
    <property type="entry name" value="SIGMA54_INTERACT_1"/>
    <property type="match status" value="1"/>
</dbReference>
<dbReference type="EMBL" id="VFJB01000006">
    <property type="protein sequence ID" value="KAA0257821.1"/>
    <property type="molecule type" value="Genomic_DNA"/>
</dbReference>
<keyword evidence="3" id="KW-0805">Transcription regulation</keyword>
<dbReference type="InterPro" id="IPR027417">
    <property type="entry name" value="P-loop_NTPase"/>
</dbReference>
<dbReference type="PROSITE" id="PS00676">
    <property type="entry name" value="SIGMA54_INTERACT_2"/>
    <property type="match status" value="1"/>
</dbReference>